<dbReference type="RefSeq" id="XP_014177514.1">
    <property type="nucleotide sequence ID" value="XM_014322039.1"/>
</dbReference>
<dbReference type="EMBL" id="ALBS01000304">
    <property type="protein sequence ID" value="EJT46096.1"/>
    <property type="molecule type" value="Genomic_DNA"/>
</dbReference>
<gene>
    <name evidence="1" type="ORF">A1Q1_05307</name>
</gene>
<proteinExistence type="predicted"/>
<comment type="caution">
    <text evidence="1">The sequence shown here is derived from an EMBL/GenBank/DDBJ whole genome shotgun (WGS) entry which is preliminary data.</text>
</comment>
<name>J5SKG2_TRIAS</name>
<dbReference type="AlphaFoldDB" id="J5SKG2"/>
<dbReference type="Proteomes" id="UP000002748">
    <property type="component" value="Unassembled WGS sequence"/>
</dbReference>
<evidence type="ECO:0000313" key="2">
    <source>
        <dbReference type="Proteomes" id="UP000002748"/>
    </source>
</evidence>
<dbReference type="KEGG" id="tasa:A1Q1_05307"/>
<sequence length="258" mass="27847">MRKPGCGGFAVISSADKLESASEIEASMGAIAPRCAVMRSRSFSIGQAIERRREVAIVSLAKFSSVRSSAYPSSALASLENSSHDWDCPMPMHDRTVAELCWSPVQHIKDLQRACALGVSWTKVDAGPGPSPIYFGVETRPMPLQRIVPRAPLHLSCVPAVVAQQDRGAKGYGRGCRLKGQGIAGTVMLERATYNCAGIELTMGKHWNWVPSLREMSMTAGQLTQTQSDPAFPSLNSIAPITLRTTRMQMPYGSGRGP</sequence>
<protein>
    <submittedName>
        <fullName evidence="1">Uncharacterized protein</fullName>
    </submittedName>
</protein>
<dbReference type="GeneID" id="25988819"/>
<accession>J5SKG2</accession>
<evidence type="ECO:0000313" key="1">
    <source>
        <dbReference type="EMBL" id="EJT46096.1"/>
    </source>
</evidence>
<dbReference type="HOGENOM" id="CLU_1078442_0_0_1"/>
<organism evidence="1 2">
    <name type="scientific">Trichosporon asahii var. asahii (strain ATCC 90039 / CBS 2479 / JCM 2466 / KCTC 7840 / NBRC 103889/ NCYC 2677 / UAMH 7654)</name>
    <name type="common">Yeast</name>
    <dbReference type="NCBI Taxonomy" id="1186058"/>
    <lineage>
        <taxon>Eukaryota</taxon>
        <taxon>Fungi</taxon>
        <taxon>Dikarya</taxon>
        <taxon>Basidiomycota</taxon>
        <taxon>Agaricomycotina</taxon>
        <taxon>Tremellomycetes</taxon>
        <taxon>Trichosporonales</taxon>
        <taxon>Trichosporonaceae</taxon>
        <taxon>Trichosporon</taxon>
    </lineage>
</organism>
<dbReference type="VEuPathDB" id="FungiDB:A1Q1_05307"/>
<reference evidence="1 2" key="1">
    <citation type="journal article" date="2012" name="Eukaryot. Cell">
        <title>Draft genome sequence of CBS 2479, the standard type strain of Trichosporon asahii.</title>
        <authorList>
            <person name="Yang R.Y."/>
            <person name="Li H.T."/>
            <person name="Zhu H."/>
            <person name="Zhou G.P."/>
            <person name="Wang M."/>
            <person name="Wang L."/>
        </authorList>
    </citation>
    <scope>NUCLEOTIDE SEQUENCE [LARGE SCALE GENOMIC DNA]</scope>
    <source>
        <strain evidence="2">ATCC 90039 / CBS 2479 / JCM 2466 / KCTC 7840 / NCYC 2677 / UAMH 7654</strain>
    </source>
</reference>